<dbReference type="InParanoid" id="E9H311"/>
<dbReference type="AlphaFoldDB" id="E9H311"/>
<dbReference type="Proteomes" id="UP000000305">
    <property type="component" value="Unassembled WGS sequence"/>
</dbReference>
<reference evidence="2 3" key="1">
    <citation type="journal article" date="2011" name="Science">
        <title>The ecoresponsive genome of Daphnia pulex.</title>
        <authorList>
            <person name="Colbourne J.K."/>
            <person name="Pfrender M.E."/>
            <person name="Gilbert D."/>
            <person name="Thomas W.K."/>
            <person name="Tucker A."/>
            <person name="Oakley T.H."/>
            <person name="Tokishita S."/>
            <person name="Aerts A."/>
            <person name="Arnold G.J."/>
            <person name="Basu M.K."/>
            <person name="Bauer D.J."/>
            <person name="Caceres C.E."/>
            <person name="Carmel L."/>
            <person name="Casola C."/>
            <person name="Choi J.H."/>
            <person name="Detter J.C."/>
            <person name="Dong Q."/>
            <person name="Dusheyko S."/>
            <person name="Eads B.D."/>
            <person name="Frohlich T."/>
            <person name="Geiler-Samerotte K.A."/>
            <person name="Gerlach D."/>
            <person name="Hatcher P."/>
            <person name="Jogdeo S."/>
            <person name="Krijgsveld J."/>
            <person name="Kriventseva E.V."/>
            <person name="Kultz D."/>
            <person name="Laforsch C."/>
            <person name="Lindquist E."/>
            <person name="Lopez J."/>
            <person name="Manak J.R."/>
            <person name="Muller J."/>
            <person name="Pangilinan J."/>
            <person name="Patwardhan R.P."/>
            <person name="Pitluck S."/>
            <person name="Pritham E.J."/>
            <person name="Rechtsteiner A."/>
            <person name="Rho M."/>
            <person name="Rogozin I.B."/>
            <person name="Sakarya O."/>
            <person name="Salamov A."/>
            <person name="Schaack S."/>
            <person name="Shapiro H."/>
            <person name="Shiga Y."/>
            <person name="Skalitzky C."/>
            <person name="Smith Z."/>
            <person name="Souvorov A."/>
            <person name="Sung W."/>
            <person name="Tang Z."/>
            <person name="Tsuchiya D."/>
            <person name="Tu H."/>
            <person name="Vos H."/>
            <person name="Wang M."/>
            <person name="Wolf Y.I."/>
            <person name="Yamagata H."/>
            <person name="Yamada T."/>
            <person name="Ye Y."/>
            <person name="Shaw J.R."/>
            <person name="Andrews J."/>
            <person name="Crease T.J."/>
            <person name="Tang H."/>
            <person name="Lucas S.M."/>
            <person name="Robertson H.M."/>
            <person name="Bork P."/>
            <person name="Koonin E.V."/>
            <person name="Zdobnov E.M."/>
            <person name="Grigoriev I.V."/>
            <person name="Lynch M."/>
            <person name="Boore J.L."/>
        </authorList>
    </citation>
    <scope>NUCLEOTIDE SEQUENCE [LARGE SCALE GENOMIC DNA]</scope>
</reference>
<dbReference type="GO" id="GO:0005524">
    <property type="term" value="F:ATP binding"/>
    <property type="evidence" value="ECO:0007669"/>
    <property type="project" value="InterPro"/>
</dbReference>
<evidence type="ECO:0000313" key="2">
    <source>
        <dbReference type="EMBL" id="EFX73918.1"/>
    </source>
</evidence>
<accession>E9H311</accession>
<dbReference type="InterPro" id="IPR000719">
    <property type="entry name" value="Prot_kinase_dom"/>
</dbReference>
<protein>
    <recommendedName>
        <fullName evidence="1">Protein kinase domain-containing protein</fullName>
    </recommendedName>
</protein>
<sequence length="71" mass="8155">MDNNLLKRQSDCLVLTKMADFGFTKELKRVKSEFSQTKQTGTENYVAPELLKAKNGTYTLSPLLVLFKPWE</sequence>
<dbReference type="Pfam" id="PF00069">
    <property type="entry name" value="Pkinase"/>
    <property type="match status" value="1"/>
</dbReference>
<dbReference type="PROSITE" id="PS50011">
    <property type="entry name" value="PROTEIN_KINASE_DOM"/>
    <property type="match status" value="1"/>
</dbReference>
<feature type="domain" description="Protein kinase" evidence="1">
    <location>
        <begin position="1"/>
        <end position="71"/>
    </location>
</feature>
<dbReference type="SUPFAM" id="SSF56112">
    <property type="entry name" value="Protein kinase-like (PK-like)"/>
    <property type="match status" value="1"/>
</dbReference>
<organism evidence="2 3">
    <name type="scientific">Daphnia pulex</name>
    <name type="common">Water flea</name>
    <dbReference type="NCBI Taxonomy" id="6669"/>
    <lineage>
        <taxon>Eukaryota</taxon>
        <taxon>Metazoa</taxon>
        <taxon>Ecdysozoa</taxon>
        <taxon>Arthropoda</taxon>
        <taxon>Crustacea</taxon>
        <taxon>Branchiopoda</taxon>
        <taxon>Diplostraca</taxon>
        <taxon>Cladocera</taxon>
        <taxon>Anomopoda</taxon>
        <taxon>Daphniidae</taxon>
        <taxon>Daphnia</taxon>
    </lineage>
</organism>
<dbReference type="Gene3D" id="1.10.510.10">
    <property type="entry name" value="Transferase(Phosphotransferase) domain 1"/>
    <property type="match status" value="1"/>
</dbReference>
<name>E9H311_DAPPU</name>
<evidence type="ECO:0000313" key="3">
    <source>
        <dbReference type="Proteomes" id="UP000000305"/>
    </source>
</evidence>
<evidence type="ECO:0000259" key="1">
    <source>
        <dbReference type="PROSITE" id="PS50011"/>
    </source>
</evidence>
<gene>
    <name evidence="2" type="ORF">DAPPUDRAFT_252576</name>
</gene>
<dbReference type="InterPro" id="IPR011009">
    <property type="entry name" value="Kinase-like_dom_sf"/>
</dbReference>
<proteinExistence type="predicted"/>
<dbReference type="HOGENOM" id="CLU_2742631_0_0_1"/>
<dbReference type="GO" id="GO:0004672">
    <property type="term" value="F:protein kinase activity"/>
    <property type="evidence" value="ECO:0007669"/>
    <property type="project" value="InterPro"/>
</dbReference>
<dbReference type="KEGG" id="dpx:DAPPUDRAFT_252576"/>
<dbReference type="EMBL" id="GL732587">
    <property type="protein sequence ID" value="EFX73918.1"/>
    <property type="molecule type" value="Genomic_DNA"/>
</dbReference>
<keyword evidence="3" id="KW-1185">Reference proteome</keyword>